<reference evidence="2 3" key="1">
    <citation type="submission" date="2016-10" db="EMBL/GenBank/DDBJ databases">
        <authorList>
            <person name="de Groot N.N."/>
        </authorList>
    </citation>
    <scope>NUCLEOTIDE SEQUENCE [LARGE SCALE GENOMIC DNA]</scope>
    <source>
        <strain evidence="2 3">Sb04</strain>
    </source>
</reference>
<organism evidence="2 3">
    <name type="scientific">Streptococcus equinus</name>
    <name type="common">Streptococcus bovis</name>
    <dbReference type="NCBI Taxonomy" id="1335"/>
    <lineage>
        <taxon>Bacteria</taxon>
        <taxon>Bacillati</taxon>
        <taxon>Bacillota</taxon>
        <taxon>Bacilli</taxon>
        <taxon>Lactobacillales</taxon>
        <taxon>Streptococcaceae</taxon>
        <taxon>Streptococcus</taxon>
    </lineage>
</organism>
<protein>
    <recommendedName>
        <fullName evidence="4">DUF2975 domain-containing protein</fullName>
    </recommendedName>
</protein>
<keyword evidence="1" id="KW-0812">Transmembrane</keyword>
<evidence type="ECO:0008006" key="4">
    <source>
        <dbReference type="Google" id="ProtNLM"/>
    </source>
</evidence>
<gene>
    <name evidence="2" type="ORF">SAMN05216347_104119</name>
</gene>
<evidence type="ECO:0000313" key="2">
    <source>
        <dbReference type="EMBL" id="SDP03419.1"/>
    </source>
</evidence>
<dbReference type="EMBL" id="FNJK01000004">
    <property type="protein sequence ID" value="SDP03419.1"/>
    <property type="molecule type" value="Genomic_DNA"/>
</dbReference>
<sequence>MKDIILKVGREVVKIVRYLSIAGIFVMLLGIFGVFFAGQNHDGHFTLDYGYRSVQVSVWFPILVLIMTIILFYLLFWIMLSLDKLLTNFQKEAYFCSENIDFLSKVLLYQVLFTGVQLLINMSFKYFQMENVSSIFDLSFKDYLVNILLIIINDVAIVVLKRGYQLQKDHDEII</sequence>
<dbReference type="AlphaFoldDB" id="A0A1H0PFH1"/>
<proteinExistence type="predicted"/>
<keyword evidence="1" id="KW-1133">Transmembrane helix</keyword>
<name>A0A1H0PFH1_STREI</name>
<evidence type="ECO:0000256" key="1">
    <source>
        <dbReference type="SAM" id="Phobius"/>
    </source>
</evidence>
<dbReference type="OrthoDB" id="2224406at2"/>
<dbReference type="Proteomes" id="UP000183816">
    <property type="component" value="Unassembled WGS sequence"/>
</dbReference>
<feature type="transmembrane region" description="Helical" evidence="1">
    <location>
        <begin position="58"/>
        <end position="82"/>
    </location>
</feature>
<feature type="transmembrane region" description="Helical" evidence="1">
    <location>
        <begin position="15"/>
        <end position="38"/>
    </location>
</feature>
<feature type="transmembrane region" description="Helical" evidence="1">
    <location>
        <begin position="143"/>
        <end position="160"/>
    </location>
</feature>
<dbReference type="RefSeq" id="WP_074482546.1">
    <property type="nucleotide sequence ID" value="NZ_FNJK01000004.1"/>
</dbReference>
<accession>A0A1H0PFH1</accession>
<evidence type="ECO:0000313" key="3">
    <source>
        <dbReference type="Proteomes" id="UP000183816"/>
    </source>
</evidence>
<feature type="transmembrane region" description="Helical" evidence="1">
    <location>
        <begin position="102"/>
        <end position="123"/>
    </location>
</feature>
<keyword evidence="1" id="KW-0472">Membrane</keyword>